<evidence type="ECO:0000313" key="4">
    <source>
        <dbReference type="EMBL" id="ORX35413.1"/>
    </source>
</evidence>
<dbReference type="InterPro" id="IPR023210">
    <property type="entry name" value="NADP_OxRdtase_dom"/>
</dbReference>
<evidence type="ECO:0000259" key="3">
    <source>
        <dbReference type="Pfam" id="PF00248"/>
    </source>
</evidence>
<dbReference type="Gene3D" id="3.20.20.100">
    <property type="entry name" value="NADP-dependent oxidoreductase domain"/>
    <property type="match status" value="1"/>
</dbReference>
<organism evidence="4 5">
    <name type="scientific">Kockovaella imperatae</name>
    <dbReference type="NCBI Taxonomy" id="4999"/>
    <lineage>
        <taxon>Eukaryota</taxon>
        <taxon>Fungi</taxon>
        <taxon>Dikarya</taxon>
        <taxon>Basidiomycota</taxon>
        <taxon>Agaricomycotina</taxon>
        <taxon>Tremellomycetes</taxon>
        <taxon>Tremellales</taxon>
        <taxon>Cuniculitremaceae</taxon>
        <taxon>Kockovaella</taxon>
    </lineage>
</organism>
<dbReference type="GeneID" id="33558359"/>
<proteinExistence type="inferred from homology"/>
<keyword evidence="5" id="KW-1185">Reference proteome</keyword>
<dbReference type="EMBL" id="NBSH01000011">
    <property type="protein sequence ID" value="ORX35413.1"/>
    <property type="molecule type" value="Genomic_DNA"/>
</dbReference>
<comment type="caution">
    <text evidence="4">The sequence shown here is derived from an EMBL/GenBank/DDBJ whole genome shotgun (WGS) entry which is preliminary data.</text>
</comment>
<dbReference type="RefSeq" id="XP_021869603.1">
    <property type="nucleotide sequence ID" value="XM_022016550.1"/>
</dbReference>
<evidence type="ECO:0000256" key="1">
    <source>
        <dbReference type="ARBA" id="ARBA00022857"/>
    </source>
</evidence>
<accession>A0A1Y1UBJ0</accession>
<protein>
    <submittedName>
        <fullName evidence="4">NADP-dependent oxidoreductase domain-containing protein</fullName>
    </submittedName>
</protein>
<feature type="domain" description="NADP-dependent oxidoreductase" evidence="3">
    <location>
        <begin position="25"/>
        <end position="328"/>
    </location>
</feature>
<dbReference type="InterPro" id="IPR036812">
    <property type="entry name" value="NAD(P)_OxRdtase_dom_sf"/>
</dbReference>
<dbReference type="AlphaFoldDB" id="A0A1Y1UBJ0"/>
<dbReference type="Proteomes" id="UP000193218">
    <property type="component" value="Unassembled WGS sequence"/>
</dbReference>
<dbReference type="PANTHER" id="PTHR43364">
    <property type="entry name" value="NADH-SPECIFIC METHYLGLYOXAL REDUCTASE-RELATED"/>
    <property type="match status" value="1"/>
</dbReference>
<dbReference type="Pfam" id="PF00248">
    <property type="entry name" value="Aldo_ket_red"/>
    <property type="match status" value="1"/>
</dbReference>
<reference evidence="4 5" key="1">
    <citation type="submission" date="2017-03" db="EMBL/GenBank/DDBJ databases">
        <title>Widespread Adenine N6-methylation of Active Genes in Fungi.</title>
        <authorList>
            <consortium name="DOE Joint Genome Institute"/>
            <person name="Mondo S.J."/>
            <person name="Dannebaum R.O."/>
            <person name="Kuo R.C."/>
            <person name="Louie K.B."/>
            <person name="Bewick A.J."/>
            <person name="Labutti K."/>
            <person name="Haridas S."/>
            <person name="Kuo A."/>
            <person name="Salamov A."/>
            <person name="Ahrendt S.R."/>
            <person name="Lau R."/>
            <person name="Bowen B.P."/>
            <person name="Lipzen A."/>
            <person name="Sullivan W."/>
            <person name="Andreopoulos W.B."/>
            <person name="Clum A."/>
            <person name="Lindquist E."/>
            <person name="Daum C."/>
            <person name="Northen T.R."/>
            <person name="Ramamoorthy G."/>
            <person name="Schmitz R.J."/>
            <person name="Gryganskyi A."/>
            <person name="Culley D."/>
            <person name="Magnuson J."/>
            <person name="James T.Y."/>
            <person name="O'Malley M.A."/>
            <person name="Stajich J.E."/>
            <person name="Spatafora J.W."/>
            <person name="Visel A."/>
            <person name="Grigoriev I.V."/>
        </authorList>
    </citation>
    <scope>NUCLEOTIDE SEQUENCE [LARGE SCALE GENOMIC DNA]</scope>
    <source>
        <strain evidence="4 5">NRRL Y-17943</strain>
    </source>
</reference>
<name>A0A1Y1UBJ0_9TREE</name>
<dbReference type="SUPFAM" id="SSF51430">
    <property type="entry name" value="NAD(P)-linked oxidoreductase"/>
    <property type="match status" value="1"/>
</dbReference>
<sequence length="391" mass="43533">MALPPPSRLGRYRLLGPNCGLRVSPLQLGAMSIGESDAATLGSMTKEKAFELLDAYYDLGGNYIDTANSYQAEDSENWIGEWMKKRGNREELVLATKFTSNYKRGKVDKHPIAINRSGNSYRSMFQSIDASLKKLGTDYVDVLYLHWWDWTTPIPEVMQGLNNLIKMGKVLYLGISDTPAWVVSKANQYARDHGLAPFVLYQGRWSAAARDIERDILPMCISEGMGIAPWGAIGQGRFQRKKDQGQSKDGRSSIALNEKELKVSTALEKVADEIKVESITAVALAYVMGKYPYVYPIIGGRKVEHLKSNMTALDFSLTREQIKEIDNALPFDYGQPMAEFGLDPHVFGYQQHAALVGAGLVDYVPYRQPLDNAKLRESDAASAEAFKNGKI</sequence>
<dbReference type="STRING" id="4999.A0A1Y1UBJ0"/>
<evidence type="ECO:0000256" key="2">
    <source>
        <dbReference type="ARBA" id="ARBA00038157"/>
    </source>
</evidence>
<dbReference type="InParanoid" id="A0A1Y1UBJ0"/>
<keyword evidence="1" id="KW-0521">NADP</keyword>
<dbReference type="OrthoDB" id="48988at2759"/>
<comment type="similarity">
    <text evidence="2">Belongs to the aldo/keto reductase family. Aldo/keto reductase 2 subfamily.</text>
</comment>
<evidence type="ECO:0000313" key="5">
    <source>
        <dbReference type="Proteomes" id="UP000193218"/>
    </source>
</evidence>
<dbReference type="InterPro" id="IPR050523">
    <property type="entry name" value="AKR_Detox_Biosynth"/>
</dbReference>
<gene>
    <name evidence="4" type="ORF">BD324DRAFT_632744</name>
</gene>
<dbReference type="PANTHER" id="PTHR43364:SF7">
    <property type="entry name" value="NADP-DEPENDENT OXIDOREDUCTASE DOMAIN-CONTAINING PROTEIN-RELATED"/>
    <property type="match status" value="1"/>
</dbReference>